<comment type="caution">
    <text evidence="2">The sequence shown here is derived from an EMBL/GenBank/DDBJ whole genome shotgun (WGS) entry which is preliminary data.</text>
</comment>
<dbReference type="Pfam" id="PF11827">
    <property type="entry name" value="DUF3347"/>
    <property type="match status" value="1"/>
</dbReference>
<accession>A0ABV8PQI7</accession>
<dbReference type="InterPro" id="IPR021782">
    <property type="entry name" value="DUF3347"/>
</dbReference>
<dbReference type="RefSeq" id="WP_379011437.1">
    <property type="nucleotide sequence ID" value="NZ_JBHSDC010000001.1"/>
</dbReference>
<dbReference type="Proteomes" id="UP001595906">
    <property type="component" value="Unassembled WGS sequence"/>
</dbReference>
<proteinExistence type="predicted"/>
<organism evidence="2 3">
    <name type="scientific">Parasediminibacterium paludis</name>
    <dbReference type="NCBI Taxonomy" id="908966"/>
    <lineage>
        <taxon>Bacteria</taxon>
        <taxon>Pseudomonadati</taxon>
        <taxon>Bacteroidota</taxon>
        <taxon>Chitinophagia</taxon>
        <taxon>Chitinophagales</taxon>
        <taxon>Chitinophagaceae</taxon>
        <taxon>Parasediminibacterium</taxon>
    </lineage>
</organism>
<keyword evidence="3" id="KW-1185">Reference proteome</keyword>
<feature type="domain" description="DUF3347" evidence="1">
    <location>
        <begin position="48"/>
        <end position="140"/>
    </location>
</feature>
<name>A0ABV8PQI7_9BACT</name>
<evidence type="ECO:0000313" key="3">
    <source>
        <dbReference type="Proteomes" id="UP001595906"/>
    </source>
</evidence>
<dbReference type="EMBL" id="JBHSDC010000001">
    <property type="protein sequence ID" value="MFC4230342.1"/>
    <property type="molecule type" value="Genomic_DNA"/>
</dbReference>
<protein>
    <submittedName>
        <fullName evidence="2">DUF3347 domain-containing protein</fullName>
    </submittedName>
</protein>
<sequence>MKKILGLALIVSLAACGGNDKPAQEVKQAPLVQSKNSAAFNSQFDKLMDDYFQLKDNFISEKDSAITTYAKAIIADVDSLNLKELKADTSVIGTAKSFVIDISKEANGINSEKPTTLDIKRQHFQILSDKLFDLARTVQYDNQKVYQDHCPMAFGEKGANWLSKSSEIENPYLPKKMLTCGEVTDSIGK</sequence>
<evidence type="ECO:0000259" key="1">
    <source>
        <dbReference type="Pfam" id="PF11827"/>
    </source>
</evidence>
<reference evidence="3" key="1">
    <citation type="journal article" date="2019" name="Int. J. Syst. Evol. Microbiol.">
        <title>The Global Catalogue of Microorganisms (GCM) 10K type strain sequencing project: providing services to taxonomists for standard genome sequencing and annotation.</title>
        <authorList>
            <consortium name="The Broad Institute Genomics Platform"/>
            <consortium name="The Broad Institute Genome Sequencing Center for Infectious Disease"/>
            <person name="Wu L."/>
            <person name="Ma J."/>
        </authorList>
    </citation>
    <scope>NUCLEOTIDE SEQUENCE [LARGE SCALE GENOMIC DNA]</scope>
    <source>
        <strain evidence="3">CECT 8010</strain>
    </source>
</reference>
<gene>
    <name evidence="2" type="ORF">ACFOW1_00465</name>
</gene>
<dbReference type="PROSITE" id="PS51257">
    <property type="entry name" value="PROKAR_LIPOPROTEIN"/>
    <property type="match status" value="1"/>
</dbReference>
<evidence type="ECO:0000313" key="2">
    <source>
        <dbReference type="EMBL" id="MFC4230342.1"/>
    </source>
</evidence>